<dbReference type="InterPro" id="IPR001248">
    <property type="entry name" value="Pur-cyt_permease"/>
</dbReference>
<dbReference type="Proteomes" id="UP000194641">
    <property type="component" value="Unassembled WGS sequence"/>
</dbReference>
<keyword evidence="4 6" id="KW-1133">Transmembrane helix</keyword>
<feature type="transmembrane region" description="Helical" evidence="6">
    <location>
        <begin position="380"/>
        <end position="399"/>
    </location>
</feature>
<evidence type="ECO:0000256" key="6">
    <source>
        <dbReference type="SAM" id="Phobius"/>
    </source>
</evidence>
<feature type="transmembrane region" description="Helical" evidence="6">
    <location>
        <begin position="307"/>
        <end position="336"/>
    </location>
</feature>
<dbReference type="InterPro" id="IPR045225">
    <property type="entry name" value="Uracil/uridine/allantoin_perm"/>
</dbReference>
<feature type="transmembrane region" description="Helical" evidence="6">
    <location>
        <begin position="157"/>
        <end position="174"/>
    </location>
</feature>
<evidence type="ECO:0000313" key="7">
    <source>
        <dbReference type="EMBL" id="OUI90538.1"/>
    </source>
</evidence>
<keyword evidence="3 6" id="KW-0812">Transmembrane</keyword>
<evidence type="ECO:0000256" key="3">
    <source>
        <dbReference type="ARBA" id="ARBA00022692"/>
    </source>
</evidence>
<feature type="transmembrane region" description="Helical" evidence="6">
    <location>
        <begin position="266"/>
        <end position="287"/>
    </location>
</feature>
<dbReference type="GO" id="GO:0015205">
    <property type="term" value="F:nucleobase transmembrane transporter activity"/>
    <property type="evidence" value="ECO:0007669"/>
    <property type="project" value="TreeGrafter"/>
</dbReference>
<feature type="transmembrane region" description="Helical" evidence="6">
    <location>
        <begin position="32"/>
        <end position="54"/>
    </location>
</feature>
<organism evidence="7 8">
    <name type="scientific">Acetobacter indonesiensis</name>
    <dbReference type="NCBI Taxonomy" id="104101"/>
    <lineage>
        <taxon>Bacteria</taxon>
        <taxon>Pseudomonadati</taxon>
        <taxon>Pseudomonadota</taxon>
        <taxon>Alphaproteobacteria</taxon>
        <taxon>Acetobacterales</taxon>
        <taxon>Acetobacteraceae</taxon>
        <taxon>Acetobacter</taxon>
    </lineage>
</organism>
<feature type="transmembrane region" description="Helical" evidence="6">
    <location>
        <begin position="348"/>
        <end position="368"/>
    </location>
</feature>
<feature type="transmembrane region" description="Helical" evidence="6">
    <location>
        <begin position="92"/>
        <end position="109"/>
    </location>
</feature>
<protein>
    <submittedName>
        <fullName evidence="7">Amino acid transporter</fullName>
    </submittedName>
</protein>
<comment type="caution">
    <text evidence="7">The sequence shown here is derived from an EMBL/GenBank/DDBJ whole genome shotgun (WGS) entry which is preliminary data.</text>
</comment>
<keyword evidence="5 6" id="KW-0472">Membrane</keyword>
<comment type="similarity">
    <text evidence="2">Belongs to the purine-cytosine permease (2.A.39) family.</text>
</comment>
<feature type="transmembrane region" description="Helical" evidence="6">
    <location>
        <begin position="186"/>
        <end position="204"/>
    </location>
</feature>
<comment type="subcellular location">
    <subcellularLocation>
        <location evidence="1">Membrane</location>
        <topology evidence="1">Multi-pass membrane protein</topology>
    </subcellularLocation>
</comment>
<dbReference type="RefSeq" id="WP_086660061.1">
    <property type="nucleotide sequence ID" value="NZ_JBJJWX010000013.1"/>
</dbReference>
<evidence type="ECO:0000256" key="4">
    <source>
        <dbReference type="ARBA" id="ARBA00022989"/>
    </source>
</evidence>
<dbReference type="PANTHER" id="PTHR30618">
    <property type="entry name" value="NCS1 FAMILY PURINE/PYRIMIDINE TRANSPORTER"/>
    <property type="match status" value="1"/>
</dbReference>
<feature type="transmembrane region" description="Helical" evidence="6">
    <location>
        <begin position="454"/>
        <end position="474"/>
    </location>
</feature>
<evidence type="ECO:0000256" key="2">
    <source>
        <dbReference type="ARBA" id="ARBA00008974"/>
    </source>
</evidence>
<feature type="transmembrane region" description="Helical" evidence="6">
    <location>
        <begin position="61"/>
        <end position="80"/>
    </location>
</feature>
<evidence type="ECO:0000256" key="1">
    <source>
        <dbReference type="ARBA" id="ARBA00004141"/>
    </source>
</evidence>
<dbReference type="Pfam" id="PF02133">
    <property type="entry name" value="Transp_cyt_pur"/>
    <property type="match status" value="1"/>
</dbReference>
<reference evidence="8" key="1">
    <citation type="submission" date="2014-06" db="EMBL/GenBank/DDBJ databases">
        <authorList>
            <person name="Winans N.J."/>
            <person name="Newell P.D."/>
            <person name="Douglas A.E."/>
        </authorList>
    </citation>
    <scope>NUCLEOTIDE SEQUENCE [LARGE SCALE GENOMIC DNA]</scope>
</reference>
<gene>
    <name evidence="7" type="ORF">HK17_13740</name>
</gene>
<dbReference type="PANTHER" id="PTHR30618:SF6">
    <property type="entry name" value="NCS1 FAMILY NUCLEOBASE:CATION SYMPORTER-1"/>
    <property type="match status" value="1"/>
</dbReference>
<name>A0A252ALZ7_9PROT</name>
<dbReference type="Gene3D" id="1.10.4160.10">
    <property type="entry name" value="Hydantoin permease"/>
    <property type="match status" value="1"/>
</dbReference>
<accession>A0A252ALZ7</accession>
<sequence>MPSTLDGQADARLTNKDLAPIQTRTWAWSDYLFLWMSNVHSVAGYVTAGSLFAMGLPATDVFLALILAIVVVQIGSNLVARPSFASGTPFPVVMRMAFGVHGAIIPALVRGAIAVGWYGIQTWLASNALLVLTLKIWPQLMPWADTALSSFAGLSPLGWLSFMAVWLIQLIIFWRGMEAIRHFIDWAGPAIYVMMLALDGWLLWRTHGAINLHVFGPIEKTGFMPRLLGMLNAIALTVAYFSPIILNFGDFSRYGKSMKDIKIGNFWGLPINFMGFSILTLITISLTQPVFGHVILDPVETVTKMESLTVVIVGMATFLTATIGINISANFVSAAFDFSNLAPNILSWRKGGIIAAVGAILVMPWTLYTRPELIHFTLDVLGTFIAPLVGILLADYYFIQHQTIIPNDLYSTAPKGHYWYKGGFNPIAIVALAVGVSCGLFVIFMQPYAALRNFSWLSGFCVGAALHLILHRFLGKVGRKNQPSA</sequence>
<feature type="transmembrane region" description="Helical" evidence="6">
    <location>
        <begin position="427"/>
        <end position="448"/>
    </location>
</feature>
<dbReference type="CDD" id="cd11555">
    <property type="entry name" value="SLC-NCS1sbd_u1"/>
    <property type="match status" value="1"/>
</dbReference>
<feature type="transmembrane region" description="Helical" evidence="6">
    <location>
        <begin position="224"/>
        <end position="246"/>
    </location>
</feature>
<dbReference type="EMBL" id="JOPA01000050">
    <property type="protein sequence ID" value="OUI90538.1"/>
    <property type="molecule type" value="Genomic_DNA"/>
</dbReference>
<evidence type="ECO:0000256" key="5">
    <source>
        <dbReference type="ARBA" id="ARBA00023136"/>
    </source>
</evidence>
<evidence type="ECO:0000313" key="8">
    <source>
        <dbReference type="Proteomes" id="UP000194641"/>
    </source>
</evidence>
<proteinExistence type="inferred from homology"/>
<dbReference type="AlphaFoldDB" id="A0A252ALZ7"/>
<dbReference type="GO" id="GO:0005886">
    <property type="term" value="C:plasma membrane"/>
    <property type="evidence" value="ECO:0007669"/>
    <property type="project" value="TreeGrafter"/>
</dbReference>